<protein>
    <submittedName>
        <fullName evidence="1">Uncharacterized protein</fullName>
    </submittedName>
</protein>
<comment type="caution">
    <text evidence="1">The sequence shown here is derived from an EMBL/GenBank/DDBJ whole genome shotgun (WGS) entry which is preliminary data.</text>
</comment>
<dbReference type="AlphaFoldDB" id="A0A3M6UC62"/>
<evidence type="ECO:0000313" key="1">
    <source>
        <dbReference type="EMBL" id="RMX51028.1"/>
    </source>
</evidence>
<accession>A0A3M6UC62</accession>
<organism evidence="1 2">
    <name type="scientific">Pocillopora damicornis</name>
    <name type="common">Cauliflower coral</name>
    <name type="synonym">Millepora damicornis</name>
    <dbReference type="NCBI Taxonomy" id="46731"/>
    <lineage>
        <taxon>Eukaryota</taxon>
        <taxon>Metazoa</taxon>
        <taxon>Cnidaria</taxon>
        <taxon>Anthozoa</taxon>
        <taxon>Hexacorallia</taxon>
        <taxon>Scleractinia</taxon>
        <taxon>Astrocoeniina</taxon>
        <taxon>Pocilloporidae</taxon>
        <taxon>Pocillopora</taxon>
    </lineage>
</organism>
<evidence type="ECO:0000313" key="2">
    <source>
        <dbReference type="Proteomes" id="UP000275408"/>
    </source>
</evidence>
<dbReference type="Proteomes" id="UP000275408">
    <property type="component" value="Unassembled WGS sequence"/>
</dbReference>
<proteinExistence type="predicted"/>
<reference evidence="1 2" key="1">
    <citation type="journal article" date="2018" name="Sci. Rep.">
        <title>Comparative analysis of the Pocillopora damicornis genome highlights role of immune system in coral evolution.</title>
        <authorList>
            <person name="Cunning R."/>
            <person name="Bay R.A."/>
            <person name="Gillette P."/>
            <person name="Baker A.C."/>
            <person name="Traylor-Knowles N."/>
        </authorList>
    </citation>
    <scope>NUCLEOTIDE SEQUENCE [LARGE SCALE GENOMIC DNA]</scope>
    <source>
        <strain evidence="1">RSMAS</strain>
        <tissue evidence="1">Whole animal</tissue>
    </source>
</reference>
<name>A0A3M6UC62_POCDA</name>
<dbReference type="EMBL" id="RCHS01001862">
    <property type="protein sequence ID" value="RMX51028.1"/>
    <property type="molecule type" value="Genomic_DNA"/>
</dbReference>
<sequence length="95" mass="10779">MAELLEPSNNFVEFVHVEKDRYNSFREAVTLSESRGSVERVLSIVTSTGDKIEIRCAKQGRSRKQPLQQMLFFLKGDNEERYTILSGNGHSLSAT</sequence>
<gene>
    <name evidence="1" type="ORF">pdam_00018454</name>
</gene>
<keyword evidence="2" id="KW-1185">Reference proteome</keyword>